<dbReference type="InterPro" id="IPR007394">
    <property type="entry name" value="UPF0122"/>
</dbReference>
<dbReference type="InterPro" id="IPR013324">
    <property type="entry name" value="RNA_pol_sigma_r3/r4-like"/>
</dbReference>
<protein>
    <recommendedName>
        <fullName evidence="4">RNA polymerase sigma-70 region 4 domain-containing protein</fullName>
    </recommendedName>
</protein>
<dbReference type="InterPro" id="IPR036388">
    <property type="entry name" value="WH-like_DNA-bd_sf"/>
</dbReference>
<accession>A0A645D4Z0</accession>
<comment type="similarity">
    <text evidence="1">Belongs to the UPF0122 family.</text>
</comment>
<dbReference type="EMBL" id="VSSQ01032860">
    <property type="protein sequence ID" value="MPM84267.1"/>
    <property type="molecule type" value="Genomic_DNA"/>
</dbReference>
<proteinExistence type="inferred from homology"/>
<evidence type="ECO:0000313" key="3">
    <source>
        <dbReference type="EMBL" id="MPM84267.1"/>
    </source>
</evidence>
<dbReference type="AlphaFoldDB" id="A0A645D4Z0"/>
<dbReference type="Pfam" id="PF04297">
    <property type="entry name" value="UPF0122"/>
    <property type="match status" value="1"/>
</dbReference>
<dbReference type="SUPFAM" id="SSF88659">
    <property type="entry name" value="Sigma3 and sigma4 domains of RNA polymerase sigma factors"/>
    <property type="match status" value="1"/>
</dbReference>
<evidence type="ECO:0000256" key="2">
    <source>
        <dbReference type="ARBA" id="ARBA00024764"/>
    </source>
</evidence>
<comment type="caution">
    <text evidence="3">The sequence shown here is derived from an EMBL/GenBank/DDBJ whole genome shotgun (WGS) entry which is preliminary data.</text>
</comment>
<evidence type="ECO:0000256" key="1">
    <source>
        <dbReference type="ARBA" id="ARBA00008720"/>
    </source>
</evidence>
<name>A0A645D4Z0_9ZZZZ</name>
<organism evidence="3">
    <name type="scientific">bioreactor metagenome</name>
    <dbReference type="NCBI Taxonomy" id="1076179"/>
    <lineage>
        <taxon>unclassified sequences</taxon>
        <taxon>metagenomes</taxon>
        <taxon>ecological metagenomes</taxon>
    </lineage>
</organism>
<reference evidence="3" key="1">
    <citation type="submission" date="2019-08" db="EMBL/GenBank/DDBJ databases">
        <authorList>
            <person name="Kucharzyk K."/>
            <person name="Murdoch R.W."/>
            <person name="Higgins S."/>
            <person name="Loffler F."/>
        </authorList>
    </citation>
    <scope>NUCLEOTIDE SEQUENCE</scope>
</reference>
<gene>
    <name evidence="3" type="ORF">SDC9_131338</name>
</gene>
<evidence type="ECO:0008006" key="4">
    <source>
        <dbReference type="Google" id="ProtNLM"/>
    </source>
</evidence>
<sequence>MYENLTNYELLKDFKSNIGIIREQIFEEFFLRFTPLLEKYAWKLGEKDIKYFLAEALYNALLIMPDKCDNFKEDKYIVNYIYKSIKSEYIKLSKYSRKHDINDEFDDSINSNYQSNEIEYHLLLITIESILNQKELELFKMRFINNYSQIEIARKYKISRQAINKKINKIRRLLFDVLLEEGFNTKK</sequence>
<dbReference type="Gene3D" id="1.10.10.10">
    <property type="entry name" value="Winged helix-like DNA-binding domain superfamily/Winged helix DNA-binding domain"/>
    <property type="match status" value="1"/>
</dbReference>
<comment type="function">
    <text evidence="2">Might take part in the signal recognition particle (SRP) pathway. This is inferred from the conservation of its genetic proximity to ftsY/ffh. May be a regulatory protein.</text>
</comment>